<comment type="caution">
    <text evidence="1">The sequence shown here is derived from an EMBL/GenBank/DDBJ whole genome shotgun (WGS) entry which is preliminary data.</text>
</comment>
<evidence type="ECO:0000313" key="1">
    <source>
        <dbReference type="EMBL" id="PSL33660.1"/>
    </source>
</evidence>
<dbReference type="AlphaFoldDB" id="A0A2P8GIA2"/>
<proteinExistence type="predicted"/>
<accession>A0A2P8GIA2</accession>
<name>A0A2P8GIA2_9BACT</name>
<dbReference type="EMBL" id="PYAS01000001">
    <property type="protein sequence ID" value="PSL33660.1"/>
    <property type="molecule type" value="Genomic_DNA"/>
</dbReference>
<dbReference type="RefSeq" id="WP_106593370.1">
    <property type="nucleotide sequence ID" value="NZ_PYAS01000001.1"/>
</dbReference>
<dbReference type="OrthoDB" id="337762at2"/>
<keyword evidence="2" id="KW-1185">Reference proteome</keyword>
<sequence>MSYPIVANPSFSGLIGVSQAVITPPAGIYAKNWGAATHETAEGVHKPLYLTCITFRAPGMADPLVLIGADLGWWKSADDEKFLRNGILSKTGLPVENLMFCLSHTHAGPSLFREDAGKPGGHLIEPYLAEVRDKSIAAIRQAMTAETTATLAWNYGKCTLAVNRDLPEQGKDRLLVAMNPGQPADDTLLVGRITDSQHQIIATIVNYACHPTTLAWDNKLISPDYIGAMREMVETTTGAPTLFLQGASGELSPKDQYVGDTAVADRYGRQLGHAVLSTLEDMLPAATGLSFQGAVESGAPLGIWAQTAVTPPGTVAYALTDIPFTLKEMPSLAEIEAEWAACADAVTRERLWRKRGIRKTVGDGGTSHMPLWIWRLGDSLLVGQPNEAYSAFQQQLRAELDGKAVAVINIVNGYAGYLPPESLYTEDTYAVWQTPFEAASLELLIEKTIDIAQRILRE</sequence>
<organism evidence="1 2">
    <name type="scientific">Dyadobacter jiangsuensis</name>
    <dbReference type="NCBI Taxonomy" id="1591085"/>
    <lineage>
        <taxon>Bacteria</taxon>
        <taxon>Pseudomonadati</taxon>
        <taxon>Bacteroidota</taxon>
        <taxon>Cytophagia</taxon>
        <taxon>Cytophagales</taxon>
        <taxon>Spirosomataceae</taxon>
        <taxon>Dyadobacter</taxon>
    </lineage>
</organism>
<protein>
    <recommendedName>
        <fullName evidence="3">Neutral/alkaline ceramidase-like enzyme</fullName>
    </recommendedName>
</protein>
<evidence type="ECO:0000313" key="2">
    <source>
        <dbReference type="Proteomes" id="UP000241964"/>
    </source>
</evidence>
<reference evidence="1 2" key="1">
    <citation type="submission" date="2018-03" db="EMBL/GenBank/DDBJ databases">
        <title>Genomic Encyclopedia of Archaeal and Bacterial Type Strains, Phase II (KMG-II): from individual species to whole genera.</title>
        <authorList>
            <person name="Goeker M."/>
        </authorList>
    </citation>
    <scope>NUCLEOTIDE SEQUENCE [LARGE SCALE GENOMIC DNA]</scope>
    <source>
        <strain evidence="1 2">DSM 29057</strain>
    </source>
</reference>
<gene>
    <name evidence="1" type="ORF">CLV60_10129</name>
</gene>
<evidence type="ECO:0008006" key="3">
    <source>
        <dbReference type="Google" id="ProtNLM"/>
    </source>
</evidence>
<dbReference type="Proteomes" id="UP000241964">
    <property type="component" value="Unassembled WGS sequence"/>
</dbReference>